<dbReference type="Gene3D" id="3.40.190.10">
    <property type="entry name" value="Periplasmic binding protein-like II"/>
    <property type="match status" value="2"/>
</dbReference>
<evidence type="ECO:0000256" key="2">
    <source>
        <dbReference type="ARBA" id="ARBA00022723"/>
    </source>
</evidence>
<name>I1D6Q8_9PSEU</name>
<reference evidence="6 7" key="1">
    <citation type="submission" date="2011-09" db="EMBL/GenBank/DDBJ databases">
        <authorList>
            <consortium name="US DOE Joint Genome Institute (JGI-PGF)"/>
            <person name="Lucas S."/>
            <person name="Han J."/>
            <person name="Lapidus A."/>
            <person name="Cheng J.-F."/>
            <person name="Goodwin L."/>
            <person name="Pitluck S."/>
            <person name="Peters L."/>
            <person name="Land M.L."/>
            <person name="Hauser L."/>
            <person name="Brambilla E."/>
            <person name="Klenk H.-P."/>
            <person name="Woyke T.J."/>
        </authorList>
    </citation>
    <scope>NUCLEOTIDE SEQUENCE [LARGE SCALE GENOMIC DNA]</scope>
    <source>
        <strain evidence="6 7">K62</strain>
    </source>
</reference>
<keyword evidence="3 5" id="KW-0732">Signal</keyword>
<comment type="similarity">
    <text evidence="1">Belongs to the bacterial solute-binding protein ModA family.</text>
</comment>
<accession>I1D6Q8</accession>
<dbReference type="PANTHER" id="PTHR30632">
    <property type="entry name" value="MOLYBDATE-BINDING PERIPLASMIC PROTEIN"/>
    <property type="match status" value="1"/>
</dbReference>
<dbReference type="PROSITE" id="PS51257">
    <property type="entry name" value="PROKAR_LIPOPROTEIN"/>
    <property type="match status" value="1"/>
</dbReference>
<feature type="binding site" evidence="4">
    <location>
        <position position="167"/>
    </location>
    <ligand>
        <name>molybdate</name>
        <dbReference type="ChEBI" id="CHEBI:36264"/>
    </ligand>
</feature>
<proteinExistence type="inferred from homology"/>
<dbReference type="Pfam" id="PF13531">
    <property type="entry name" value="SBP_bac_11"/>
    <property type="match status" value="1"/>
</dbReference>
<evidence type="ECO:0000256" key="3">
    <source>
        <dbReference type="ARBA" id="ARBA00022729"/>
    </source>
</evidence>
<organism evidence="6 7">
    <name type="scientific">Saccharomonospora glauca K62</name>
    <dbReference type="NCBI Taxonomy" id="928724"/>
    <lineage>
        <taxon>Bacteria</taxon>
        <taxon>Bacillati</taxon>
        <taxon>Actinomycetota</taxon>
        <taxon>Actinomycetes</taxon>
        <taxon>Pseudonocardiales</taxon>
        <taxon>Pseudonocardiaceae</taxon>
        <taxon>Saccharomonospora</taxon>
    </lineage>
</organism>
<sequence length="249" mass="25638">MRRGAVAVMAAVLLTTSATACGGGGERVLTVFAAASLTDVFTELEHRFERTHDGVDVRLNFAGSSRLAQQIAEGAPADVFASADTEPMARLAEDGLLEGPAVPFATNTLTIAVPPGNPANVTGLADLVAPDLTVVVCAPSVPCGAAAKQVQRLAGVTLRPASEEADVRSVLTKVEVGEADAGLVYVTDTAASERVEAVEFPEAAEVVNTYPVAVLADAGEPSLARRFVDLVLSEEGGRSLREAGFGLPR</sequence>
<evidence type="ECO:0000313" key="6">
    <source>
        <dbReference type="EMBL" id="EIF00633.1"/>
    </source>
</evidence>
<dbReference type="PIRSF" id="PIRSF004846">
    <property type="entry name" value="ModA"/>
    <property type="match status" value="1"/>
</dbReference>
<dbReference type="InterPro" id="IPR005950">
    <property type="entry name" value="ModA"/>
</dbReference>
<feature type="chain" id="PRO_5003638510" evidence="5">
    <location>
        <begin position="21"/>
        <end position="249"/>
    </location>
</feature>
<reference evidence="7" key="2">
    <citation type="submission" date="2012-01" db="EMBL/GenBank/DDBJ databases">
        <title>Noncontiguous Finished sequence of chromosome of Saccharomonospora glauca K62.</title>
        <authorList>
            <consortium name="US DOE Joint Genome Institute"/>
            <person name="Lucas S."/>
            <person name="Han J."/>
            <person name="Lapidus A."/>
            <person name="Cheng J.-F."/>
            <person name="Goodwin L."/>
            <person name="Pitluck S."/>
            <person name="Peters L."/>
            <person name="Mikhailova N."/>
            <person name="Held B."/>
            <person name="Detter J.C."/>
            <person name="Han C."/>
            <person name="Tapia R."/>
            <person name="Land M."/>
            <person name="Hauser L."/>
            <person name="Kyrpides N."/>
            <person name="Ivanova N."/>
            <person name="Pagani I."/>
            <person name="Brambilla E.-M."/>
            <person name="Klenk H.-P."/>
            <person name="Woyke T."/>
        </authorList>
    </citation>
    <scope>NUCLEOTIDE SEQUENCE [LARGE SCALE GENOMIC DNA]</scope>
    <source>
        <strain evidence="7">K62</strain>
    </source>
</reference>
<dbReference type="GO" id="GO:0046872">
    <property type="term" value="F:metal ion binding"/>
    <property type="evidence" value="ECO:0007669"/>
    <property type="project" value="UniProtKB-KW"/>
</dbReference>
<feature type="binding site" evidence="4">
    <location>
        <position position="185"/>
    </location>
    <ligand>
        <name>molybdate</name>
        <dbReference type="ChEBI" id="CHEBI:36264"/>
    </ligand>
</feature>
<feature type="signal peptide" evidence="5">
    <location>
        <begin position="1"/>
        <end position="20"/>
    </location>
</feature>
<dbReference type="PANTHER" id="PTHR30632:SF0">
    <property type="entry name" value="SULFATE-BINDING PROTEIN"/>
    <property type="match status" value="1"/>
</dbReference>
<dbReference type="GO" id="GO:0030973">
    <property type="term" value="F:molybdate ion binding"/>
    <property type="evidence" value="ECO:0007669"/>
    <property type="project" value="TreeGrafter"/>
</dbReference>
<dbReference type="NCBIfam" id="TIGR01256">
    <property type="entry name" value="modA"/>
    <property type="match status" value="1"/>
</dbReference>
<evidence type="ECO:0000256" key="4">
    <source>
        <dbReference type="PIRSR" id="PIRSR004846-1"/>
    </source>
</evidence>
<dbReference type="eggNOG" id="COG0725">
    <property type="taxonomic scope" value="Bacteria"/>
</dbReference>
<evidence type="ECO:0000313" key="7">
    <source>
        <dbReference type="Proteomes" id="UP000005087"/>
    </source>
</evidence>
<dbReference type="HOGENOM" id="CLU_065520_0_1_11"/>
<feature type="binding site" evidence="4">
    <location>
        <position position="36"/>
    </location>
    <ligand>
        <name>molybdate</name>
        <dbReference type="ChEBI" id="CHEBI:36264"/>
    </ligand>
</feature>
<dbReference type="GO" id="GO:0015689">
    <property type="term" value="P:molybdate ion transport"/>
    <property type="evidence" value="ECO:0007669"/>
    <property type="project" value="InterPro"/>
</dbReference>
<gene>
    <name evidence="6" type="ORF">SacglDRAFT_03786</name>
</gene>
<dbReference type="AlphaFoldDB" id="I1D6Q8"/>
<dbReference type="EMBL" id="CM001484">
    <property type="protein sequence ID" value="EIF00633.1"/>
    <property type="molecule type" value="Genomic_DNA"/>
</dbReference>
<dbReference type="RefSeq" id="WP_005466440.1">
    <property type="nucleotide sequence ID" value="NZ_CM001484.1"/>
</dbReference>
<dbReference type="InterPro" id="IPR050682">
    <property type="entry name" value="ModA/WtpA"/>
</dbReference>
<dbReference type="SUPFAM" id="SSF53850">
    <property type="entry name" value="Periplasmic binding protein-like II"/>
    <property type="match status" value="1"/>
</dbReference>
<dbReference type="STRING" id="928724.SacglDRAFT_03786"/>
<evidence type="ECO:0000256" key="1">
    <source>
        <dbReference type="ARBA" id="ARBA00009175"/>
    </source>
</evidence>
<keyword evidence="7" id="KW-1185">Reference proteome</keyword>
<protein>
    <submittedName>
        <fullName evidence="6">Molybdenum ABC transporter, periplasmic molybdate-binding protein</fullName>
    </submittedName>
</protein>
<dbReference type="Proteomes" id="UP000005087">
    <property type="component" value="Chromosome"/>
</dbReference>
<dbReference type="OrthoDB" id="9785015at2"/>
<keyword evidence="4" id="KW-0500">Molybdenum</keyword>
<keyword evidence="2 4" id="KW-0479">Metal-binding</keyword>
<feature type="binding site" evidence="4">
    <location>
        <position position="64"/>
    </location>
    <ligand>
        <name>molybdate</name>
        <dbReference type="ChEBI" id="CHEBI:36264"/>
    </ligand>
</feature>
<evidence type="ECO:0000256" key="5">
    <source>
        <dbReference type="SAM" id="SignalP"/>
    </source>
</evidence>
<dbReference type="CDD" id="cd13538">
    <property type="entry name" value="PBP2_ModA_like_1"/>
    <property type="match status" value="1"/>
</dbReference>